<evidence type="ECO:0000256" key="2">
    <source>
        <dbReference type="ARBA" id="ARBA00009233"/>
    </source>
</evidence>
<keyword evidence="8 11" id="KW-0275">Fatty acid biosynthesis</keyword>
<dbReference type="Gene3D" id="3.40.50.720">
    <property type="entry name" value="NAD(P)-binding Rossmann-like Domain"/>
    <property type="match status" value="1"/>
</dbReference>
<dbReference type="RefSeq" id="WP_106874000.1">
    <property type="nucleotide sequence ID" value="NZ_CP027845.1"/>
</dbReference>
<evidence type="ECO:0000256" key="1">
    <source>
        <dbReference type="ARBA" id="ARBA00005194"/>
    </source>
</evidence>
<evidence type="ECO:0000313" key="14">
    <source>
        <dbReference type="EMBL" id="AVP87127.1"/>
    </source>
</evidence>
<dbReference type="GO" id="GO:0006633">
    <property type="term" value="P:fatty acid biosynthetic process"/>
    <property type="evidence" value="ECO:0007669"/>
    <property type="project" value="UniProtKB-UniPathway"/>
</dbReference>
<dbReference type="InterPro" id="IPR036291">
    <property type="entry name" value="NAD(P)-bd_dom_sf"/>
</dbReference>
<comment type="similarity">
    <text evidence="2 11">Belongs to the short-chain dehydrogenases/reductases (SDR) family. FabI subfamily.</text>
</comment>
<keyword evidence="6 11" id="KW-0560">Oxidoreductase</keyword>
<name>A0A2P1P785_9RICK</name>
<evidence type="ECO:0000256" key="9">
    <source>
        <dbReference type="ARBA" id="ARBA00024967"/>
    </source>
</evidence>
<keyword evidence="7" id="KW-0443">Lipid metabolism</keyword>
<feature type="binding site" evidence="13">
    <location>
        <begin position="189"/>
        <end position="193"/>
    </location>
    <ligand>
        <name>NAD(+)</name>
        <dbReference type="ChEBI" id="CHEBI:57540"/>
    </ligand>
</feature>
<comment type="catalytic activity">
    <reaction evidence="10 11">
        <text>a 2,3-saturated acyl-[ACP] + NAD(+) = a (2E)-enoyl-[ACP] + NADH + H(+)</text>
        <dbReference type="Rhea" id="RHEA:10240"/>
        <dbReference type="Rhea" id="RHEA-COMP:9925"/>
        <dbReference type="Rhea" id="RHEA-COMP:9926"/>
        <dbReference type="ChEBI" id="CHEBI:15378"/>
        <dbReference type="ChEBI" id="CHEBI:57540"/>
        <dbReference type="ChEBI" id="CHEBI:57945"/>
        <dbReference type="ChEBI" id="CHEBI:78784"/>
        <dbReference type="ChEBI" id="CHEBI:78785"/>
        <dbReference type="EC" id="1.3.1.9"/>
    </reaction>
</comment>
<feature type="active site" description="Proton acceptor" evidence="12">
    <location>
        <position position="144"/>
    </location>
</feature>
<feature type="binding site" evidence="13">
    <location>
        <position position="91"/>
    </location>
    <ligand>
        <name>NAD(+)</name>
        <dbReference type="ChEBI" id="CHEBI:57540"/>
    </ligand>
</feature>
<feature type="binding site" evidence="13">
    <location>
        <begin position="18"/>
        <end position="19"/>
    </location>
    <ligand>
        <name>NAD(+)</name>
        <dbReference type="ChEBI" id="CHEBI:57540"/>
    </ligand>
</feature>
<evidence type="ECO:0000256" key="5">
    <source>
        <dbReference type="ARBA" id="ARBA00022832"/>
    </source>
</evidence>
<keyword evidence="5" id="KW-0276">Fatty acid metabolism</keyword>
<keyword evidence="15" id="KW-1185">Reference proteome</keyword>
<feature type="binding site" evidence="13">
    <location>
        <position position="161"/>
    </location>
    <ligand>
        <name>NAD(+)</name>
        <dbReference type="ChEBI" id="CHEBI:57540"/>
    </ligand>
</feature>
<accession>A0A2P1P785</accession>
<evidence type="ECO:0000256" key="3">
    <source>
        <dbReference type="ARBA" id="ARBA00011881"/>
    </source>
</evidence>
<feature type="active site" description="Proton acceptor" evidence="12">
    <location>
        <position position="154"/>
    </location>
</feature>
<evidence type="ECO:0000313" key="15">
    <source>
        <dbReference type="Proteomes" id="UP000241762"/>
    </source>
</evidence>
<evidence type="ECO:0000256" key="8">
    <source>
        <dbReference type="ARBA" id="ARBA00023160"/>
    </source>
</evidence>
<dbReference type="PANTHER" id="PTHR43159:SF2">
    <property type="entry name" value="ENOYL-[ACYL-CARRIER-PROTEIN] REDUCTASE [NADH], CHLOROPLASTIC"/>
    <property type="match status" value="1"/>
</dbReference>
<dbReference type="Gene3D" id="1.10.8.400">
    <property type="entry name" value="Enoyl acyl carrier protein reductase"/>
    <property type="match status" value="1"/>
</dbReference>
<dbReference type="OrthoDB" id="9803628at2"/>
<dbReference type="Proteomes" id="UP000241762">
    <property type="component" value="Chromosome"/>
</dbReference>
<organism evidence="14 15">
    <name type="scientific">Candidatus Phycorickettsia trachydisci</name>
    <dbReference type="NCBI Taxonomy" id="2115978"/>
    <lineage>
        <taxon>Bacteria</taxon>
        <taxon>Pseudomonadati</taxon>
        <taxon>Pseudomonadota</taxon>
        <taxon>Alphaproteobacteria</taxon>
        <taxon>Rickettsiales</taxon>
        <taxon>Rickettsiaceae</taxon>
        <taxon>Candidatus Phycorickettsia</taxon>
    </lineage>
</organism>
<protein>
    <recommendedName>
        <fullName evidence="11">Enoyl-[acyl-carrier-protein] reductase [NADH]</fullName>
        <ecNumber evidence="11">1.3.1.9</ecNumber>
    </recommendedName>
</protein>
<feature type="binding site" evidence="13">
    <location>
        <position position="12"/>
    </location>
    <ligand>
        <name>NAD(+)</name>
        <dbReference type="ChEBI" id="CHEBI:57540"/>
    </ligand>
</feature>
<dbReference type="EMBL" id="CP027845">
    <property type="protein sequence ID" value="AVP87127.1"/>
    <property type="molecule type" value="Genomic_DNA"/>
</dbReference>
<comment type="pathway">
    <text evidence="1">Lipid metabolism; fatty acid biosynthesis.</text>
</comment>
<dbReference type="UniPathway" id="UPA00094"/>
<keyword evidence="11 13" id="KW-0520">NAD</keyword>
<evidence type="ECO:0000256" key="4">
    <source>
        <dbReference type="ARBA" id="ARBA00022516"/>
    </source>
</evidence>
<evidence type="ECO:0000256" key="12">
    <source>
        <dbReference type="PIRSR" id="PIRSR000094-1"/>
    </source>
</evidence>
<comment type="function">
    <text evidence="9">Catalyzes the reduction of a carbon-carbon double bond in an enoyl moiety that is covalently linked to an acyl carrier protein (ACP). Involved in the elongation cycle of fatty acid which are used in the lipid metabolism.</text>
</comment>
<dbReference type="PIRSF" id="PIRSF000094">
    <property type="entry name" value="Enoyl-ACP_rdct"/>
    <property type="match status" value="1"/>
</dbReference>
<dbReference type="EC" id="1.3.1.9" evidence="11"/>
<dbReference type="GO" id="GO:0004318">
    <property type="term" value="F:enoyl-[acyl-carrier-protein] reductase (NADH) activity"/>
    <property type="evidence" value="ECO:0007669"/>
    <property type="project" value="UniProtKB-EC"/>
</dbReference>
<dbReference type="Pfam" id="PF13561">
    <property type="entry name" value="adh_short_C2"/>
    <property type="match status" value="1"/>
</dbReference>
<gene>
    <name evidence="14" type="ORF">phytr_1680</name>
</gene>
<evidence type="ECO:0000256" key="6">
    <source>
        <dbReference type="ARBA" id="ARBA00023002"/>
    </source>
</evidence>
<sequence length="265" mass="28596">MLFQNKKGIILGVATTSSIAYSIAKLLREHGADLILTYPNDSIKRRLDPIAQELGAIDTFQCNVSEPEAIANLAANIQNKGHKLDFLVHSIAFSNKDELKGRFVDTSLENFLNTMNVSCYSFISLCKHFEKLLNPGASVLTLSYYGAVKVIPNYNVMGVAKAGLESSVRYLSNDLGPNIRVNAISAGPIRTPAASAIGDFGKMLQSHQSTAPLQRNVSPEEVAKSSLYLLSDLASGVTAEIHYVDGGFSSIGLASRHPSEEHNAL</sequence>
<dbReference type="PRINTS" id="PR00081">
    <property type="entry name" value="GDHRDH"/>
</dbReference>
<dbReference type="PANTHER" id="PTHR43159">
    <property type="entry name" value="ENOYL-[ACYL-CARRIER-PROTEIN] REDUCTASE"/>
    <property type="match status" value="1"/>
</dbReference>
<dbReference type="KEGG" id="ptc:phytr_1680"/>
<dbReference type="AlphaFoldDB" id="A0A2P1P785"/>
<dbReference type="SUPFAM" id="SSF51735">
    <property type="entry name" value="NAD(P)-binding Rossmann-fold domains"/>
    <property type="match status" value="1"/>
</dbReference>
<dbReference type="InterPro" id="IPR002347">
    <property type="entry name" value="SDR_fam"/>
</dbReference>
<dbReference type="InterPro" id="IPR014358">
    <property type="entry name" value="Enoyl-ACP_Rdtase_NADH"/>
</dbReference>
<evidence type="ECO:0000256" key="7">
    <source>
        <dbReference type="ARBA" id="ARBA00023098"/>
    </source>
</evidence>
<proteinExistence type="inferred from homology"/>
<reference evidence="14 15" key="1">
    <citation type="submission" date="2018-03" db="EMBL/GenBank/DDBJ databases">
        <title>A gene transfer event suggests a long-term partnership between eustigmatophyte algae and a novel lineage of endosymbiotic bacteria.</title>
        <authorList>
            <person name="Yurchenko T."/>
            <person name="Sevcikova T."/>
            <person name="Pribyl P."/>
            <person name="El Karkouri K."/>
            <person name="Klimes V."/>
            <person name="Amaral R."/>
            <person name="Zbrankova V."/>
            <person name="Kim E."/>
            <person name="Raoult D."/>
            <person name="Santos L.M.A."/>
            <person name="Elias M."/>
        </authorList>
    </citation>
    <scope>NUCLEOTIDE SEQUENCE [LARGE SCALE GENOMIC DNA]</scope>
    <source>
        <strain evidence="14">CCALA 838</strain>
    </source>
</reference>
<comment type="subunit">
    <text evidence="3">Homotetramer.</text>
</comment>
<evidence type="ECO:0000256" key="13">
    <source>
        <dbReference type="PIRSR" id="PIRSR000094-3"/>
    </source>
</evidence>
<keyword evidence="4 11" id="KW-0444">Lipid biosynthesis</keyword>
<dbReference type="CDD" id="cd05372">
    <property type="entry name" value="ENR_SDR"/>
    <property type="match status" value="1"/>
</dbReference>
<evidence type="ECO:0000256" key="10">
    <source>
        <dbReference type="ARBA" id="ARBA00048572"/>
    </source>
</evidence>
<evidence type="ECO:0000256" key="11">
    <source>
        <dbReference type="PIRNR" id="PIRNR000094"/>
    </source>
</evidence>